<gene>
    <name evidence="1" type="ORF">LZC94_24565</name>
</gene>
<accession>A0ABZ2LJD0</accession>
<dbReference type="Proteomes" id="UP001370348">
    <property type="component" value="Chromosome"/>
</dbReference>
<dbReference type="EMBL" id="CP089984">
    <property type="protein sequence ID" value="WXB11046.1"/>
    <property type="molecule type" value="Genomic_DNA"/>
</dbReference>
<proteinExistence type="predicted"/>
<organism evidence="1 2">
    <name type="scientific">Pendulispora albinea</name>
    <dbReference type="NCBI Taxonomy" id="2741071"/>
    <lineage>
        <taxon>Bacteria</taxon>
        <taxon>Pseudomonadati</taxon>
        <taxon>Myxococcota</taxon>
        <taxon>Myxococcia</taxon>
        <taxon>Myxococcales</taxon>
        <taxon>Sorangiineae</taxon>
        <taxon>Pendulisporaceae</taxon>
        <taxon>Pendulispora</taxon>
    </lineage>
</organism>
<evidence type="ECO:0008006" key="3">
    <source>
        <dbReference type="Google" id="ProtNLM"/>
    </source>
</evidence>
<evidence type="ECO:0000313" key="1">
    <source>
        <dbReference type="EMBL" id="WXB11046.1"/>
    </source>
</evidence>
<reference evidence="1 2" key="1">
    <citation type="submission" date="2021-12" db="EMBL/GenBank/DDBJ databases">
        <title>Discovery of the Pendulisporaceae a myxobacterial family with distinct sporulation behavior and unique specialized metabolism.</title>
        <authorList>
            <person name="Garcia R."/>
            <person name="Popoff A."/>
            <person name="Bader C.D."/>
            <person name="Loehr J."/>
            <person name="Walesch S."/>
            <person name="Walt C."/>
            <person name="Boldt J."/>
            <person name="Bunk B."/>
            <person name="Haeckl F.J.F.P.J."/>
            <person name="Gunesch A.P."/>
            <person name="Birkelbach J."/>
            <person name="Nuebel U."/>
            <person name="Pietschmann T."/>
            <person name="Bach T."/>
            <person name="Mueller R."/>
        </authorList>
    </citation>
    <scope>NUCLEOTIDE SEQUENCE [LARGE SCALE GENOMIC DNA]</scope>
    <source>
        <strain evidence="1 2">MSr11954</strain>
    </source>
</reference>
<sequence length="132" mass="13865">MLQTEDRRRKRSSDPLIALHYQLSHARSDASLETLVLADPSGVVVAGAGSWAACEELAAYAPLLARIPSSEGGASFEDGSISRILAMRSEVEVRELTISGQNVFLAARGQGSGTTIAMDHAAQGISRILSAA</sequence>
<name>A0ABZ2LJD0_9BACT</name>
<evidence type="ECO:0000313" key="2">
    <source>
        <dbReference type="Proteomes" id="UP001370348"/>
    </source>
</evidence>
<dbReference type="RefSeq" id="WP_394820662.1">
    <property type="nucleotide sequence ID" value="NZ_CP089984.1"/>
</dbReference>
<keyword evidence="2" id="KW-1185">Reference proteome</keyword>
<protein>
    <recommendedName>
        <fullName evidence="3">Roadblock/LAMTOR2 domain-containing protein</fullName>
    </recommendedName>
</protein>